<keyword evidence="2" id="KW-1185">Reference proteome</keyword>
<dbReference type="InterPro" id="IPR018642">
    <property type="entry name" value="DUF2066"/>
</dbReference>
<sequence length="357" mass="40335">MQAEEILYEVDGVRVRVDLPLAENKTPRAVALWRAKRIAFDRLLARLAPQNVLQEQEKAIGEMRNLTDSLVRRVVIQSERYATDSSSFAIVANIAFDREKTRQMLRDNGVLFTDSPMPKVLALVGLSTASGWRYAGKNDPLWRAFSKQARARGLDVAIPLQDVEDLVNLKWGQAMAGDEKTFDWVIKRYGAARIWSVQGQVGEYPQQADQKERRFYAVGRLDAASRGADAVEIKAQSVGSFNSLQEAEQTLLEQLAESLLDQVAKEWMSAQLSGANADAFVDLDVRFGGDLTRYADLECKLRDMAEVRRLEVRGSRWDMAKLRLSLQGEPARLREWLSAQGWRVSEDAEGAWRVQLF</sequence>
<gene>
    <name evidence="1" type="ORF">MAIT1_03192</name>
</gene>
<reference evidence="1 2" key="1">
    <citation type="journal article" date="2016" name="BMC Genomics">
        <title>Combined genomic and structural analyses of a cultured magnetotactic bacterium reveals its niche adaptation to a dynamic environment.</title>
        <authorList>
            <person name="Araujo A.C."/>
            <person name="Morillo V."/>
            <person name="Cypriano J."/>
            <person name="Teixeira L.C."/>
            <person name="Leao P."/>
            <person name="Lyra S."/>
            <person name="Almeida L.G."/>
            <person name="Bazylinski D.A."/>
            <person name="Vasconcellos A.T."/>
            <person name="Abreu F."/>
            <person name="Lins U."/>
        </authorList>
    </citation>
    <scope>NUCLEOTIDE SEQUENCE [LARGE SCALE GENOMIC DNA]</scope>
    <source>
        <strain evidence="1 2">IT-1</strain>
    </source>
</reference>
<evidence type="ECO:0000313" key="1">
    <source>
        <dbReference type="EMBL" id="OSM05057.1"/>
    </source>
</evidence>
<organism evidence="1 2">
    <name type="scientific">Magnetofaba australis IT-1</name>
    <dbReference type="NCBI Taxonomy" id="1434232"/>
    <lineage>
        <taxon>Bacteria</taxon>
        <taxon>Pseudomonadati</taxon>
        <taxon>Pseudomonadota</taxon>
        <taxon>Magnetococcia</taxon>
        <taxon>Magnetococcales</taxon>
        <taxon>Magnetococcaceae</taxon>
        <taxon>Magnetofaba</taxon>
    </lineage>
</organism>
<proteinExistence type="predicted"/>
<dbReference type="Pfam" id="PF09839">
    <property type="entry name" value="DUF2066"/>
    <property type="match status" value="1"/>
</dbReference>
<dbReference type="Proteomes" id="UP000194003">
    <property type="component" value="Unassembled WGS sequence"/>
</dbReference>
<dbReference type="STRING" id="1434232.MAIT1_03192"/>
<evidence type="ECO:0000313" key="2">
    <source>
        <dbReference type="Proteomes" id="UP000194003"/>
    </source>
</evidence>
<name>A0A1Y2K6X4_9PROT</name>
<dbReference type="AlphaFoldDB" id="A0A1Y2K6X4"/>
<comment type="caution">
    <text evidence="1">The sequence shown here is derived from an EMBL/GenBank/DDBJ whole genome shotgun (WGS) entry which is preliminary data.</text>
</comment>
<protein>
    <submittedName>
        <fullName evidence="1">Uncharacterized protein</fullName>
    </submittedName>
</protein>
<accession>A0A1Y2K6X4</accession>
<dbReference type="EMBL" id="LVJN01000018">
    <property type="protein sequence ID" value="OSM05057.1"/>
    <property type="molecule type" value="Genomic_DNA"/>
</dbReference>